<evidence type="ECO:0000256" key="3">
    <source>
        <dbReference type="ARBA" id="ARBA00022692"/>
    </source>
</evidence>
<keyword evidence="8" id="KW-1185">Reference proteome</keyword>
<keyword evidence="5 6" id="KW-0472">Membrane</keyword>
<feature type="transmembrane region" description="Helical" evidence="6">
    <location>
        <begin position="384"/>
        <end position="406"/>
    </location>
</feature>
<dbReference type="PIRSF" id="PIRSF006060">
    <property type="entry name" value="AA_transporter"/>
    <property type="match status" value="1"/>
</dbReference>
<name>A0ABU0LHV2_XANAG</name>
<sequence length="506" mass="53409">MSHATNSAASTLSEDEQQLRALGYTSKFDRSMSLWENFALGFTYLSPVVGVYSVFAFGLAAGGPPMLWAYFIAGFGQFLVALIFGEVVSEFPISGGLYPWARRLVGRRWAWLAGWTYAWALFTTIAAVAVGAGPFLALLLGFEVTPTATTLIALALVAASTALNLMGTKLLARVAMFGFICELVGALVVGVYLLMFHREQPWGVVFDTLGVEGGGSYLPAFLTAALVGLFSCYGFEACGDVAEETPDPGRRIPKAMRMTIYIGVGASAFVCYALILAVPDIGAVISGKVTDPLGEILLSSFGPIGSKAVIVVVMVSFISCVLSLQAAVSRLIFAYARDKMIFGSSVLARLSTGHHVPSAALVMAGVIPSAIVCLGLFVQDALTTIIGFAVIGIYLSFQMVVLGALHARSRGWVPTGKFSLGAFGLPVNLAALAYGLGAIINLMWPRSPDAAWYVNYGTPLTVAVVLGVGLTYMLLFRSHERGTAPYADAWKLNAAPAGDAAVSQPT</sequence>
<organism evidence="7 8">
    <name type="scientific">Xanthobacter agilis</name>
    <dbReference type="NCBI Taxonomy" id="47492"/>
    <lineage>
        <taxon>Bacteria</taxon>
        <taxon>Pseudomonadati</taxon>
        <taxon>Pseudomonadota</taxon>
        <taxon>Alphaproteobacteria</taxon>
        <taxon>Hyphomicrobiales</taxon>
        <taxon>Xanthobacteraceae</taxon>
        <taxon>Xanthobacter</taxon>
    </lineage>
</organism>
<accession>A0ABU0LHV2</accession>
<gene>
    <name evidence="7" type="ORF">QOZ94_003538</name>
</gene>
<proteinExistence type="predicted"/>
<evidence type="ECO:0000256" key="2">
    <source>
        <dbReference type="ARBA" id="ARBA00022448"/>
    </source>
</evidence>
<protein>
    <submittedName>
        <fullName evidence="7">Amino acid transporter</fullName>
    </submittedName>
</protein>
<dbReference type="RefSeq" id="WP_237345390.1">
    <property type="nucleotide sequence ID" value="NZ_JABWGX010000009.1"/>
</dbReference>
<feature type="transmembrane region" description="Helical" evidence="6">
    <location>
        <begin position="356"/>
        <end position="378"/>
    </location>
</feature>
<feature type="transmembrane region" description="Helical" evidence="6">
    <location>
        <begin position="308"/>
        <end position="335"/>
    </location>
</feature>
<feature type="transmembrane region" description="Helical" evidence="6">
    <location>
        <begin position="456"/>
        <end position="476"/>
    </location>
</feature>
<evidence type="ECO:0000313" key="7">
    <source>
        <dbReference type="EMBL" id="MDQ0506724.1"/>
    </source>
</evidence>
<feature type="transmembrane region" description="Helical" evidence="6">
    <location>
        <begin position="109"/>
        <end position="142"/>
    </location>
</feature>
<dbReference type="PANTHER" id="PTHR45649">
    <property type="entry name" value="AMINO-ACID PERMEASE BAT1"/>
    <property type="match status" value="1"/>
</dbReference>
<feature type="transmembrane region" description="Helical" evidence="6">
    <location>
        <begin position="38"/>
        <end position="61"/>
    </location>
</feature>
<comment type="subcellular location">
    <subcellularLocation>
        <location evidence="1">Membrane</location>
        <topology evidence="1">Multi-pass membrane protein</topology>
    </subcellularLocation>
</comment>
<evidence type="ECO:0000256" key="1">
    <source>
        <dbReference type="ARBA" id="ARBA00004141"/>
    </source>
</evidence>
<evidence type="ECO:0000256" key="4">
    <source>
        <dbReference type="ARBA" id="ARBA00022989"/>
    </source>
</evidence>
<evidence type="ECO:0000256" key="5">
    <source>
        <dbReference type="ARBA" id="ARBA00023136"/>
    </source>
</evidence>
<dbReference type="Pfam" id="PF13520">
    <property type="entry name" value="AA_permease_2"/>
    <property type="match status" value="1"/>
</dbReference>
<keyword evidence="2" id="KW-0813">Transport</keyword>
<feature type="transmembrane region" description="Helical" evidence="6">
    <location>
        <begin position="174"/>
        <end position="196"/>
    </location>
</feature>
<dbReference type="Gene3D" id="1.20.1740.10">
    <property type="entry name" value="Amino acid/polyamine transporter I"/>
    <property type="match status" value="1"/>
</dbReference>
<dbReference type="PANTHER" id="PTHR45649:SF26">
    <property type="entry name" value="OS04G0435100 PROTEIN"/>
    <property type="match status" value="1"/>
</dbReference>
<feature type="transmembrane region" description="Helical" evidence="6">
    <location>
        <begin position="67"/>
        <end position="88"/>
    </location>
</feature>
<evidence type="ECO:0000313" key="8">
    <source>
        <dbReference type="Proteomes" id="UP001241747"/>
    </source>
</evidence>
<keyword evidence="4 6" id="KW-1133">Transmembrane helix</keyword>
<dbReference type="EMBL" id="JAUSVY010000009">
    <property type="protein sequence ID" value="MDQ0506724.1"/>
    <property type="molecule type" value="Genomic_DNA"/>
</dbReference>
<comment type="caution">
    <text evidence="7">The sequence shown here is derived from an EMBL/GenBank/DDBJ whole genome shotgun (WGS) entry which is preliminary data.</text>
</comment>
<keyword evidence="3 6" id="KW-0812">Transmembrane</keyword>
<feature type="transmembrane region" description="Helical" evidence="6">
    <location>
        <begin position="148"/>
        <end position="167"/>
    </location>
</feature>
<dbReference type="Proteomes" id="UP001241747">
    <property type="component" value="Unassembled WGS sequence"/>
</dbReference>
<evidence type="ECO:0000256" key="6">
    <source>
        <dbReference type="SAM" id="Phobius"/>
    </source>
</evidence>
<feature type="transmembrane region" description="Helical" evidence="6">
    <location>
        <begin position="418"/>
        <end position="444"/>
    </location>
</feature>
<reference evidence="7 8" key="1">
    <citation type="submission" date="2023-07" db="EMBL/GenBank/DDBJ databases">
        <title>Genomic Encyclopedia of Type Strains, Phase IV (KMG-IV): sequencing the most valuable type-strain genomes for metagenomic binning, comparative biology and taxonomic classification.</title>
        <authorList>
            <person name="Goeker M."/>
        </authorList>
    </citation>
    <scope>NUCLEOTIDE SEQUENCE [LARGE SCALE GENOMIC DNA]</scope>
    <source>
        <strain evidence="7 8">DSM 3770</strain>
    </source>
</reference>
<dbReference type="InterPro" id="IPR002293">
    <property type="entry name" value="AA/rel_permease1"/>
</dbReference>
<feature type="transmembrane region" description="Helical" evidence="6">
    <location>
        <begin position="258"/>
        <end position="278"/>
    </location>
</feature>
<feature type="transmembrane region" description="Helical" evidence="6">
    <location>
        <begin position="216"/>
        <end position="237"/>
    </location>
</feature>